<keyword evidence="3" id="KW-1185">Reference proteome</keyword>
<feature type="region of interest" description="Disordered" evidence="1">
    <location>
        <begin position="1"/>
        <end position="24"/>
    </location>
</feature>
<name>A0AB34FQC3_9HYPO</name>
<protein>
    <submittedName>
        <fullName evidence="2">Mitochondrial import inner membrane translocase subunit Tim17 family protein</fullName>
    </submittedName>
</protein>
<organism evidence="2 3">
    <name type="scientific">Purpureocillium lavendulum</name>
    <dbReference type="NCBI Taxonomy" id="1247861"/>
    <lineage>
        <taxon>Eukaryota</taxon>
        <taxon>Fungi</taxon>
        <taxon>Dikarya</taxon>
        <taxon>Ascomycota</taxon>
        <taxon>Pezizomycotina</taxon>
        <taxon>Sordariomycetes</taxon>
        <taxon>Hypocreomycetidae</taxon>
        <taxon>Hypocreales</taxon>
        <taxon>Ophiocordycipitaceae</taxon>
        <taxon>Purpureocillium</taxon>
    </lineage>
</organism>
<proteinExistence type="predicted"/>
<reference evidence="2" key="1">
    <citation type="submission" date="2023-01" db="EMBL/GenBank/DDBJ databases">
        <title>The growth and conidiation of Purpureocillium lavendulum are regulated by nitrogen source and histone H3K14 acetylation.</title>
        <authorList>
            <person name="Tang P."/>
            <person name="Han J."/>
            <person name="Zhang C."/>
            <person name="Tang P."/>
            <person name="Qi F."/>
            <person name="Zhang K."/>
            <person name="Liang L."/>
        </authorList>
    </citation>
    <scope>NUCLEOTIDE SEQUENCE</scope>
    <source>
        <strain evidence="2">YMF1.00683</strain>
    </source>
</reference>
<comment type="caution">
    <text evidence="2">The sequence shown here is derived from an EMBL/GenBank/DDBJ whole genome shotgun (WGS) entry which is preliminary data.</text>
</comment>
<dbReference type="AlphaFoldDB" id="A0AB34FQC3"/>
<dbReference type="EMBL" id="JAQHRD010000005">
    <property type="protein sequence ID" value="KAJ6441031.1"/>
    <property type="molecule type" value="Genomic_DNA"/>
</dbReference>
<dbReference type="Proteomes" id="UP001163105">
    <property type="component" value="Unassembled WGS sequence"/>
</dbReference>
<accession>A0AB34FQC3</accession>
<evidence type="ECO:0000313" key="2">
    <source>
        <dbReference type="EMBL" id="KAJ6441031.1"/>
    </source>
</evidence>
<sequence length="210" mass="23328">MSNDSSSPPHDDCRNTRGDPTTIPVFSPERVQSILDARRQHPTPFLSLFWLDPAKYYCAAITIGLEAFQTQVPSRALTSDEIGAVTDHIGTYVNTVLASRPVGMAVALFLAWRGRASFRFPFWQPKWVNTSPDVFPSIARPLLSGKTARFAWHSSRLVTYGVLCEGVVPFSVAVYAQVRCHSGISSDPRMQEAFRVSAPYIDPLKNIGKR</sequence>
<evidence type="ECO:0000256" key="1">
    <source>
        <dbReference type="SAM" id="MobiDB-lite"/>
    </source>
</evidence>
<evidence type="ECO:0000313" key="3">
    <source>
        <dbReference type="Proteomes" id="UP001163105"/>
    </source>
</evidence>
<gene>
    <name evidence="2" type="ORF">O9K51_06825</name>
</gene>